<feature type="compositionally biased region" description="Basic and acidic residues" evidence="1">
    <location>
        <begin position="33"/>
        <end position="44"/>
    </location>
</feature>
<feature type="compositionally biased region" description="Polar residues" evidence="1">
    <location>
        <begin position="20"/>
        <end position="32"/>
    </location>
</feature>
<protein>
    <submittedName>
        <fullName evidence="2">Uncharacterized protein</fullName>
    </submittedName>
</protein>
<evidence type="ECO:0000313" key="2">
    <source>
        <dbReference type="EMBL" id="JAG50857.1"/>
    </source>
</evidence>
<proteinExistence type="predicted"/>
<feature type="region of interest" description="Disordered" evidence="1">
    <location>
        <begin position="1"/>
        <end position="103"/>
    </location>
</feature>
<feature type="compositionally biased region" description="Polar residues" evidence="1">
    <location>
        <begin position="73"/>
        <end position="82"/>
    </location>
</feature>
<dbReference type="AlphaFoldDB" id="A0A0K8SC22"/>
<feature type="non-terminal residue" evidence="2">
    <location>
        <position position="1"/>
    </location>
</feature>
<feature type="non-terminal residue" evidence="2">
    <location>
        <position position="134"/>
    </location>
</feature>
<evidence type="ECO:0000256" key="1">
    <source>
        <dbReference type="SAM" id="MobiDB-lite"/>
    </source>
</evidence>
<name>A0A0K8SC22_LYGHE</name>
<organism evidence="2">
    <name type="scientific">Lygus hesperus</name>
    <name type="common">Western plant bug</name>
    <dbReference type="NCBI Taxonomy" id="30085"/>
    <lineage>
        <taxon>Eukaryota</taxon>
        <taxon>Metazoa</taxon>
        <taxon>Ecdysozoa</taxon>
        <taxon>Arthropoda</taxon>
        <taxon>Hexapoda</taxon>
        <taxon>Insecta</taxon>
        <taxon>Pterygota</taxon>
        <taxon>Neoptera</taxon>
        <taxon>Paraneoptera</taxon>
        <taxon>Hemiptera</taxon>
        <taxon>Heteroptera</taxon>
        <taxon>Panheteroptera</taxon>
        <taxon>Cimicomorpha</taxon>
        <taxon>Miridae</taxon>
        <taxon>Mirini</taxon>
        <taxon>Lygus</taxon>
    </lineage>
</organism>
<sequence length="134" mass="14825">KDTWSDRVRLGRSSRRKTTYEPTLQPYSSTSTEQDHTPTAEHKPPLSARQGLSGHVRNTTPPHSIIQHGVSHNIHSSSSQHEPQLFPAPTGHNHEADSGDVTSTTTEIEQLAQQVIKSLVNMVLSHNIVPNQKT</sequence>
<accession>A0A0K8SC22</accession>
<reference evidence="2" key="1">
    <citation type="submission" date="2014-09" db="EMBL/GenBank/DDBJ databases">
        <authorList>
            <person name="Magalhaes I.L.F."/>
            <person name="Oliveira U."/>
            <person name="Santos F.R."/>
            <person name="Vidigal T.H.D.A."/>
            <person name="Brescovit A.D."/>
            <person name="Santos A.J."/>
        </authorList>
    </citation>
    <scope>NUCLEOTIDE SEQUENCE</scope>
</reference>
<dbReference type="EMBL" id="GBRD01014969">
    <property type="protein sequence ID" value="JAG50857.1"/>
    <property type="molecule type" value="Transcribed_RNA"/>
</dbReference>